<sequence>MVTFGIEFLANEPAEKLSEIVRLSEENGLSYAWITDHYNNRDAFSLLTYIAARTDSIKLGPGVTNPYTRTAPQLASAIATLHEVSDGCGVLGIGPGDRITFEKLGIEWTRPVRAVRETVSIIRQLLACKKVSYSGEIFKTQDAKLDFATDLSDLPDVPVYIGAQGSKMLHLAGEVGDGVLVNASHPLDFAEAIPALKAGGADLATFDVAAYTSFSIADRKDDAISAAKPVVAFIVAGSPPGVLERHEIPPGDVEAVRNGFKKSFSDAIRAVTGDMIDAFAICGTPAECMDRIEELVNAGVTQVIPGSPIGPDRIRAIRSIGEDIIPNWR</sequence>
<protein>
    <submittedName>
        <fullName evidence="1">5,10-methylenetetrahydromethanopterin reductase</fullName>
    </submittedName>
</protein>
<evidence type="ECO:0000313" key="1">
    <source>
        <dbReference type="EMBL" id="PXF56422.1"/>
    </source>
</evidence>
<comment type="caution">
    <text evidence="1">The sequence shown here is derived from an EMBL/GenBank/DDBJ whole genome shotgun (WGS) entry which is preliminary data.</text>
</comment>
<dbReference type="Proteomes" id="UP000248329">
    <property type="component" value="Unassembled WGS sequence"/>
</dbReference>
<name>A0AC61KYA4_9EURY</name>
<reference evidence="1" key="1">
    <citation type="submission" date="2018-01" db="EMBL/GenBank/DDBJ databases">
        <authorList>
            <person name="Krukenberg V."/>
        </authorList>
    </citation>
    <scope>NUCLEOTIDE SEQUENCE</scope>
    <source>
        <strain evidence="1">E20ANME2</strain>
    </source>
</reference>
<accession>A0AC61KYA4</accession>
<evidence type="ECO:0000313" key="2">
    <source>
        <dbReference type="Proteomes" id="UP000248329"/>
    </source>
</evidence>
<gene>
    <name evidence="1" type="ORF">C4B59_16955</name>
</gene>
<proteinExistence type="predicted"/>
<dbReference type="EMBL" id="PQXF01000104">
    <property type="protein sequence ID" value="PXF56422.1"/>
    <property type="molecule type" value="Genomic_DNA"/>
</dbReference>
<organism evidence="1 2">
    <name type="scientific">Candidatus Methanogaster sp</name>
    <dbReference type="NCBI Taxonomy" id="3386292"/>
    <lineage>
        <taxon>Archaea</taxon>
        <taxon>Methanobacteriati</taxon>
        <taxon>Methanobacteriota</taxon>
        <taxon>Stenosarchaea group</taxon>
        <taxon>Methanomicrobia</taxon>
        <taxon>Methanosarcinales</taxon>
        <taxon>ANME-2 cluster</taxon>
        <taxon>Candidatus Methanogasteraceae</taxon>
        <taxon>Candidatus Methanogaster</taxon>
    </lineage>
</organism>